<sequence length="452" mass="50071">MIHLLISIVGILITIIFVIGTHESAHFIVARCVGVKVLRFSIGFGKTLWRWHDRKGTEYVISLIPLGGYVRMLDESEGSVSSEERHMAYNTQPYYKKFLIVVAGPLTNIFCALILYWIIFMIGFTTVKPMIGTVNPGSIAAQAGLRNGQEIIQADNHAVSSWPSLILRLIAHAGDQDRMQITVANPDSHTRETRVLDLSHWQLDGLTPDPLASIGITPYTPDIPLVIGTIADRSPAAKSGLLLNDKILSINQKPVATWDEFITFILEHPDKTLAFTLERKGKILTIPVTTGHQRNLLFQKSGFLGIGPQFTWPADLLNKVQYGPLAAIPHAWRQIYDFTYFNFLLVGKLITGKLSLQSLGGPITIFDTAGTALNYGFLAFIGFLAFLSISIGVINLLPIPGLDGGHLFLQTIEFIIRRPVPESMLSVLYRLGFSLIIVVLAISLVNDLLRMY</sequence>
<keyword evidence="4 13" id="KW-0645">Protease</keyword>
<dbReference type="Gene3D" id="2.30.42.10">
    <property type="match status" value="2"/>
</dbReference>
<dbReference type="SMART" id="SM00228">
    <property type="entry name" value="PDZ"/>
    <property type="match status" value="2"/>
</dbReference>
<dbReference type="Proteomes" id="UP000324194">
    <property type="component" value="Chromosome 1"/>
</dbReference>
<name>A0A5E4PGQ4_9COXI</name>
<dbReference type="GO" id="GO:0046872">
    <property type="term" value="F:metal ion binding"/>
    <property type="evidence" value="ECO:0007669"/>
    <property type="project" value="UniProtKB-KW"/>
</dbReference>
<evidence type="ECO:0000256" key="6">
    <source>
        <dbReference type="ARBA" id="ARBA00022801"/>
    </source>
</evidence>
<dbReference type="InterPro" id="IPR001478">
    <property type="entry name" value="PDZ"/>
</dbReference>
<dbReference type="AlphaFoldDB" id="A0A5E4PGQ4"/>
<evidence type="ECO:0000259" key="12">
    <source>
        <dbReference type="SMART" id="SM00228"/>
    </source>
</evidence>
<reference evidence="13 14" key="1">
    <citation type="submission" date="2019-08" db="EMBL/GenBank/DDBJ databases">
        <authorList>
            <person name="Guy L."/>
        </authorList>
    </citation>
    <scope>NUCLEOTIDE SEQUENCE [LARGE SCALE GENOMIC DNA]</scope>
    <source>
        <strain evidence="13 14">SGT-108</strain>
    </source>
</reference>
<comment type="cofactor">
    <cofactor evidence="1 11">
        <name>Zn(2+)</name>
        <dbReference type="ChEBI" id="CHEBI:29105"/>
    </cofactor>
</comment>
<keyword evidence="10 11" id="KW-0472">Membrane</keyword>
<dbReference type="CDD" id="cd06163">
    <property type="entry name" value="S2P-M50_PDZ_RseP-like"/>
    <property type="match status" value="1"/>
</dbReference>
<dbReference type="EMBL" id="LR699119">
    <property type="protein sequence ID" value="VVC76220.1"/>
    <property type="molecule type" value="Genomic_DNA"/>
</dbReference>
<keyword evidence="14" id="KW-1185">Reference proteome</keyword>
<evidence type="ECO:0000256" key="3">
    <source>
        <dbReference type="ARBA" id="ARBA00007931"/>
    </source>
</evidence>
<evidence type="ECO:0000256" key="7">
    <source>
        <dbReference type="ARBA" id="ARBA00022833"/>
    </source>
</evidence>
<dbReference type="OrthoDB" id="9782003at2"/>
<dbReference type="Pfam" id="PF02163">
    <property type="entry name" value="Peptidase_M50"/>
    <property type="match status" value="1"/>
</dbReference>
<dbReference type="RefSeq" id="WP_148339453.1">
    <property type="nucleotide sequence ID" value="NZ_LR699119.1"/>
</dbReference>
<keyword evidence="7 11" id="KW-0862">Zinc</keyword>
<evidence type="ECO:0000256" key="11">
    <source>
        <dbReference type="RuleBase" id="RU362031"/>
    </source>
</evidence>
<evidence type="ECO:0000256" key="2">
    <source>
        <dbReference type="ARBA" id="ARBA00004141"/>
    </source>
</evidence>
<dbReference type="KEGG" id="asip:AQUSIP_15260"/>
<comment type="subcellular location">
    <subcellularLocation>
        <location evidence="2">Membrane</location>
        <topology evidence="2">Multi-pass membrane protein</topology>
    </subcellularLocation>
</comment>
<keyword evidence="8 11" id="KW-1133">Transmembrane helix</keyword>
<dbReference type="GO" id="GO:0006508">
    <property type="term" value="P:proteolysis"/>
    <property type="evidence" value="ECO:0007669"/>
    <property type="project" value="UniProtKB-KW"/>
</dbReference>
<dbReference type="EC" id="3.4.24.-" evidence="11"/>
<dbReference type="InterPro" id="IPR008915">
    <property type="entry name" value="Peptidase_M50"/>
</dbReference>
<dbReference type="GO" id="GO:0016020">
    <property type="term" value="C:membrane"/>
    <property type="evidence" value="ECO:0007669"/>
    <property type="project" value="UniProtKB-SubCell"/>
</dbReference>
<keyword evidence="11" id="KW-0479">Metal-binding</keyword>
<comment type="similarity">
    <text evidence="3 11">Belongs to the peptidase M50B family.</text>
</comment>
<keyword evidence="9 11" id="KW-0482">Metalloprotease</keyword>
<evidence type="ECO:0000256" key="1">
    <source>
        <dbReference type="ARBA" id="ARBA00001947"/>
    </source>
</evidence>
<organism evidence="13 14">
    <name type="scientific">Aquicella siphonis</name>
    <dbReference type="NCBI Taxonomy" id="254247"/>
    <lineage>
        <taxon>Bacteria</taxon>
        <taxon>Pseudomonadati</taxon>
        <taxon>Pseudomonadota</taxon>
        <taxon>Gammaproteobacteria</taxon>
        <taxon>Legionellales</taxon>
        <taxon>Coxiellaceae</taxon>
        <taxon>Aquicella</taxon>
    </lineage>
</organism>
<evidence type="ECO:0000256" key="4">
    <source>
        <dbReference type="ARBA" id="ARBA00022670"/>
    </source>
</evidence>
<evidence type="ECO:0000313" key="13">
    <source>
        <dbReference type="EMBL" id="VVC76220.1"/>
    </source>
</evidence>
<feature type="transmembrane region" description="Helical" evidence="11">
    <location>
        <begin position="375"/>
        <end position="397"/>
    </location>
</feature>
<feature type="domain" description="PDZ" evidence="12">
    <location>
        <begin position="115"/>
        <end position="187"/>
    </location>
</feature>
<accession>A0A5E4PGQ4</accession>
<dbReference type="GO" id="GO:0004222">
    <property type="term" value="F:metalloendopeptidase activity"/>
    <property type="evidence" value="ECO:0007669"/>
    <property type="project" value="InterPro"/>
</dbReference>
<feature type="transmembrane region" description="Helical" evidence="11">
    <location>
        <begin position="427"/>
        <end position="449"/>
    </location>
</feature>
<protein>
    <recommendedName>
        <fullName evidence="11">Zinc metalloprotease</fullName>
        <ecNumber evidence="11">3.4.24.-</ecNumber>
    </recommendedName>
</protein>
<dbReference type="InterPro" id="IPR004387">
    <property type="entry name" value="Pept_M50_Zn"/>
</dbReference>
<dbReference type="NCBIfam" id="TIGR00054">
    <property type="entry name" value="RIP metalloprotease RseP"/>
    <property type="match status" value="1"/>
</dbReference>
<keyword evidence="6 11" id="KW-0378">Hydrolase</keyword>
<evidence type="ECO:0000256" key="5">
    <source>
        <dbReference type="ARBA" id="ARBA00022692"/>
    </source>
</evidence>
<dbReference type="PANTHER" id="PTHR42837:SF2">
    <property type="entry name" value="MEMBRANE METALLOPROTEASE ARASP2, CHLOROPLASTIC-RELATED"/>
    <property type="match status" value="1"/>
</dbReference>
<evidence type="ECO:0000313" key="14">
    <source>
        <dbReference type="Proteomes" id="UP000324194"/>
    </source>
</evidence>
<dbReference type="SUPFAM" id="SSF50156">
    <property type="entry name" value="PDZ domain-like"/>
    <property type="match status" value="2"/>
</dbReference>
<evidence type="ECO:0000256" key="8">
    <source>
        <dbReference type="ARBA" id="ARBA00022989"/>
    </source>
</evidence>
<feature type="domain" description="PDZ" evidence="12">
    <location>
        <begin position="212"/>
        <end position="281"/>
    </location>
</feature>
<evidence type="ECO:0000256" key="9">
    <source>
        <dbReference type="ARBA" id="ARBA00023049"/>
    </source>
</evidence>
<dbReference type="CDD" id="cd23081">
    <property type="entry name" value="cpPDZ_EcRseP-like"/>
    <property type="match status" value="1"/>
</dbReference>
<feature type="transmembrane region" description="Helical" evidence="11">
    <location>
        <begin position="98"/>
        <end position="120"/>
    </location>
</feature>
<dbReference type="InterPro" id="IPR036034">
    <property type="entry name" value="PDZ_sf"/>
</dbReference>
<gene>
    <name evidence="13" type="primary">rseP</name>
    <name evidence="13" type="ORF">AQUSIP_15260</name>
</gene>
<proteinExistence type="inferred from homology"/>
<evidence type="ECO:0000256" key="10">
    <source>
        <dbReference type="ARBA" id="ARBA00023136"/>
    </source>
</evidence>
<dbReference type="PANTHER" id="PTHR42837">
    <property type="entry name" value="REGULATOR OF SIGMA-E PROTEASE RSEP"/>
    <property type="match status" value="1"/>
</dbReference>
<keyword evidence="5 11" id="KW-0812">Transmembrane</keyword>